<sequence length="72" mass="8169">MNYLERALSILLVAYFAVSAIGCSAEENSSRKAQGDAGVFQGYRDSMDKAENVERVIMQADKNRREEMEKNY</sequence>
<comment type="caution">
    <text evidence="1">The sequence shown here is derived from an EMBL/GenBank/DDBJ whole genome shotgun (WGS) entry which is preliminary data.</text>
</comment>
<proteinExistence type="predicted"/>
<dbReference type="PROSITE" id="PS51257">
    <property type="entry name" value="PROKAR_LIPOPROTEIN"/>
    <property type="match status" value="1"/>
</dbReference>
<protein>
    <submittedName>
        <fullName evidence="1">Uncharacterized protein</fullName>
    </submittedName>
</protein>
<evidence type="ECO:0000313" key="2">
    <source>
        <dbReference type="Proteomes" id="UP000770889"/>
    </source>
</evidence>
<gene>
    <name evidence="1" type="ORF">KME65_19685</name>
</gene>
<dbReference type="Proteomes" id="UP000770889">
    <property type="component" value="Unassembled WGS sequence"/>
</dbReference>
<dbReference type="EMBL" id="JAHHGM010000029">
    <property type="protein sequence ID" value="MBT2991188.1"/>
    <property type="molecule type" value="Genomic_DNA"/>
</dbReference>
<dbReference type="AlphaFoldDB" id="A0A944QUK5"/>
<accession>A0A944QUK5</accession>
<evidence type="ECO:0000313" key="1">
    <source>
        <dbReference type="EMBL" id="MBT2991188.1"/>
    </source>
</evidence>
<name>A0A944QUK5_9GAMM</name>
<reference evidence="1 2" key="1">
    <citation type="submission" date="2021-05" db="EMBL/GenBank/DDBJ databases">
        <title>Genetic and Functional Diversity in Clade A Lucinid endosymbionts from the Bahamas.</title>
        <authorList>
            <person name="Giani N.M."/>
            <person name="Engel A.S."/>
            <person name="Campbell B.J."/>
        </authorList>
    </citation>
    <scope>NUCLEOTIDE SEQUENCE [LARGE SCALE GENOMIC DNA]</scope>
    <source>
        <strain evidence="1">LUC16012Gg_MoonRockCtena</strain>
    </source>
</reference>
<organism evidence="1 2">
    <name type="scientific">Candidatus Thiodiazotropha taylori</name>
    <dbReference type="NCBI Taxonomy" id="2792791"/>
    <lineage>
        <taxon>Bacteria</taxon>
        <taxon>Pseudomonadati</taxon>
        <taxon>Pseudomonadota</taxon>
        <taxon>Gammaproteobacteria</taxon>
        <taxon>Chromatiales</taxon>
        <taxon>Sedimenticolaceae</taxon>
        <taxon>Candidatus Thiodiazotropha</taxon>
    </lineage>
</organism>